<dbReference type="Pfam" id="PF08765">
    <property type="entry name" value="Mor"/>
    <property type="match status" value="1"/>
</dbReference>
<dbReference type="EMBL" id="SCFV01000015">
    <property type="protein sequence ID" value="TRO11705.1"/>
    <property type="molecule type" value="Genomic_DNA"/>
</dbReference>
<accession>A0ABD7RRU5</accession>
<evidence type="ECO:0000313" key="2">
    <source>
        <dbReference type="EMBL" id="TRO11705.1"/>
    </source>
</evidence>
<proteinExistence type="predicted"/>
<name>A0ABD7RRU5_ECTME</name>
<sequence>MVRRRTTARHHHCAGQGCRAPRADAMKLEQVRALLPEQIQEIAEAIGLPATQRLVQELGGTTWPVSKGVRRLGIIRHEALKEVIGETAAQIMAERWGNETLYIAKCDAPLRRLRDLEIHRQFEQAVREGVSANTVVSELARAYKLSDRWVWVILKQPLDTSTGDLFS</sequence>
<reference evidence="2 3" key="1">
    <citation type="submission" date="2019-01" db="EMBL/GenBank/DDBJ databases">
        <title>Whole genome shotgun sequencing of Pseudomonas spp. isolated by its ability to degrade furfural.</title>
        <authorList>
            <person name="Donoso R."/>
            <person name="Farkas C."/>
            <person name="Villegas P."/>
            <person name="Gonzales-Toro F."/>
            <person name="Guajardo-Parra M."/>
            <person name="Araya-Nail M."/>
            <person name="Morgante V."/>
            <person name="Perez-Pantoja D."/>
        </authorList>
    </citation>
    <scope>NUCLEOTIDE SEQUENCE [LARGE SCALE GENOMIC DNA]</scope>
    <source>
        <strain evidence="2 3">VN231</strain>
    </source>
</reference>
<dbReference type="Gene3D" id="1.10.10.60">
    <property type="entry name" value="Homeodomain-like"/>
    <property type="match status" value="1"/>
</dbReference>
<evidence type="ECO:0000259" key="1">
    <source>
        <dbReference type="Pfam" id="PF08765"/>
    </source>
</evidence>
<comment type="caution">
    <text evidence="2">The sequence shown here is derived from an EMBL/GenBank/DDBJ whole genome shotgun (WGS) entry which is preliminary data.</text>
</comment>
<dbReference type="InterPro" id="IPR014875">
    <property type="entry name" value="Mor_transcription_activator"/>
</dbReference>
<dbReference type="AlphaFoldDB" id="A0ABD7RRU5"/>
<feature type="domain" description="Mor transcription activator" evidence="1">
    <location>
        <begin position="54"/>
        <end position="156"/>
    </location>
</feature>
<gene>
    <name evidence="2" type="ORF">EQ836_23715</name>
</gene>
<dbReference type="SUPFAM" id="SSF46689">
    <property type="entry name" value="Homeodomain-like"/>
    <property type="match status" value="1"/>
</dbReference>
<evidence type="ECO:0000313" key="3">
    <source>
        <dbReference type="Proteomes" id="UP000317327"/>
    </source>
</evidence>
<dbReference type="Proteomes" id="UP000317327">
    <property type="component" value="Unassembled WGS sequence"/>
</dbReference>
<dbReference type="InterPro" id="IPR009057">
    <property type="entry name" value="Homeodomain-like_sf"/>
</dbReference>
<organism evidence="2 3">
    <name type="scientific">Ectopseudomonas mendocina</name>
    <name type="common">Pseudomonas mendocina</name>
    <dbReference type="NCBI Taxonomy" id="300"/>
    <lineage>
        <taxon>Bacteria</taxon>
        <taxon>Pseudomonadati</taxon>
        <taxon>Pseudomonadota</taxon>
        <taxon>Gammaproteobacteria</taxon>
        <taxon>Pseudomonadales</taxon>
        <taxon>Pseudomonadaceae</taxon>
        <taxon>Ectopseudomonas</taxon>
    </lineage>
</organism>
<protein>
    <recommendedName>
        <fullName evidence="1">Mor transcription activator domain-containing protein</fullName>
    </recommendedName>
</protein>